<feature type="compositionally biased region" description="Low complexity" evidence="1">
    <location>
        <begin position="59"/>
        <end position="81"/>
    </location>
</feature>
<dbReference type="EMBL" id="JBBBNY010000013">
    <property type="protein sequence ID" value="MEI7037940.1"/>
    <property type="molecule type" value="Genomic_DNA"/>
</dbReference>
<sequence>MFGEYALYQDGRVVAPVCDDELFVKPAAAGRAVPGEVEEAASYPARRGIPGGRRRGGRRAAVLPAARGGAGAAGADAPGRG</sequence>
<dbReference type="Gene3D" id="3.30.1460.30">
    <property type="entry name" value="YgaC/TfoX-N like chaperone"/>
    <property type="match status" value="1"/>
</dbReference>
<name>A0ABU8JF89_9GAMM</name>
<dbReference type="RefSeq" id="WP_336808581.1">
    <property type="nucleotide sequence ID" value="NZ_JBBBNY010000013.1"/>
</dbReference>
<protein>
    <submittedName>
        <fullName evidence="2">Uncharacterized protein</fullName>
    </submittedName>
</protein>
<dbReference type="SUPFAM" id="SSF159894">
    <property type="entry name" value="YgaC/TfoX-N like"/>
    <property type="match status" value="1"/>
</dbReference>
<evidence type="ECO:0000313" key="2">
    <source>
        <dbReference type="EMBL" id="MEI7037940.1"/>
    </source>
</evidence>
<organism evidence="2 3">
    <name type="scientific">Fulvimonas yonginensis</name>
    <dbReference type="NCBI Taxonomy" id="1495200"/>
    <lineage>
        <taxon>Bacteria</taxon>
        <taxon>Pseudomonadati</taxon>
        <taxon>Pseudomonadota</taxon>
        <taxon>Gammaproteobacteria</taxon>
        <taxon>Lysobacterales</taxon>
        <taxon>Rhodanobacteraceae</taxon>
        <taxon>Fulvimonas</taxon>
    </lineage>
</organism>
<feature type="region of interest" description="Disordered" evidence="1">
    <location>
        <begin position="46"/>
        <end position="81"/>
    </location>
</feature>
<accession>A0ABU8JF89</accession>
<evidence type="ECO:0000313" key="3">
    <source>
        <dbReference type="Proteomes" id="UP001381174"/>
    </source>
</evidence>
<evidence type="ECO:0000256" key="1">
    <source>
        <dbReference type="SAM" id="MobiDB-lite"/>
    </source>
</evidence>
<dbReference type="Proteomes" id="UP001381174">
    <property type="component" value="Unassembled WGS sequence"/>
</dbReference>
<reference evidence="2 3" key="1">
    <citation type="journal article" date="2014" name="Int. J. Syst. Evol. Microbiol.">
        <title>Fulvimonas yonginensis sp. nov., isolated from greenhouse soil, and emended description of the genus Fulvimonas.</title>
        <authorList>
            <person name="Ahn J.H."/>
            <person name="Kim S.J."/>
            <person name="Weon H.Y."/>
            <person name="Hong S.B."/>
            <person name="Seok S.J."/>
            <person name="Kwon S.W."/>
        </authorList>
    </citation>
    <scope>NUCLEOTIDE SEQUENCE [LARGE SCALE GENOMIC DNA]</scope>
    <source>
        <strain evidence="2 3">KACC 16952</strain>
    </source>
</reference>
<keyword evidence="3" id="KW-1185">Reference proteome</keyword>
<gene>
    <name evidence="2" type="ORF">WAT24_14315</name>
</gene>
<proteinExistence type="predicted"/>
<comment type="caution">
    <text evidence="2">The sequence shown here is derived from an EMBL/GenBank/DDBJ whole genome shotgun (WGS) entry which is preliminary data.</text>
</comment>